<feature type="compositionally biased region" description="Pro residues" evidence="7">
    <location>
        <begin position="99"/>
        <end position="112"/>
    </location>
</feature>
<keyword evidence="5" id="KW-0597">Phosphoprotein</keyword>
<dbReference type="InterPro" id="IPR001452">
    <property type="entry name" value="SH3_domain"/>
</dbReference>
<dbReference type="OMA" id="EPHKNRP"/>
<feature type="compositionally biased region" description="Basic and acidic residues" evidence="7">
    <location>
        <begin position="803"/>
        <end position="812"/>
    </location>
</feature>
<feature type="region of interest" description="Disordered" evidence="7">
    <location>
        <begin position="956"/>
        <end position="982"/>
    </location>
</feature>
<feature type="compositionally biased region" description="Low complexity" evidence="7">
    <location>
        <begin position="460"/>
        <end position="470"/>
    </location>
</feature>
<dbReference type="SUPFAM" id="SSF50729">
    <property type="entry name" value="PH domain-like"/>
    <property type="match status" value="1"/>
</dbReference>
<feature type="domain" description="SH3" evidence="9">
    <location>
        <begin position="1017"/>
        <end position="1078"/>
    </location>
</feature>
<feature type="compositionally biased region" description="Polar residues" evidence="7">
    <location>
        <begin position="227"/>
        <end position="236"/>
    </location>
</feature>
<feature type="compositionally biased region" description="Acidic residues" evidence="7">
    <location>
        <begin position="608"/>
        <end position="628"/>
    </location>
</feature>
<feature type="region of interest" description="Disordered" evidence="7">
    <location>
        <begin position="460"/>
        <end position="576"/>
    </location>
</feature>
<dbReference type="Pfam" id="PF00640">
    <property type="entry name" value="PID"/>
    <property type="match status" value="1"/>
</dbReference>
<dbReference type="SMART" id="SM00326">
    <property type="entry name" value="SH3"/>
    <property type="match status" value="1"/>
</dbReference>
<dbReference type="Pfam" id="PF14604">
    <property type="entry name" value="SH3_9"/>
    <property type="match status" value="1"/>
</dbReference>
<feature type="region of interest" description="Disordered" evidence="7">
    <location>
        <begin position="86"/>
        <end position="246"/>
    </location>
</feature>
<dbReference type="SUPFAM" id="SSF50044">
    <property type="entry name" value="SH3-domain"/>
    <property type="match status" value="1"/>
</dbReference>
<organism evidence="10 11">
    <name type="scientific">Cyprinus carpio</name>
    <name type="common">Common carp</name>
    <dbReference type="NCBI Taxonomy" id="7962"/>
    <lineage>
        <taxon>Eukaryota</taxon>
        <taxon>Metazoa</taxon>
        <taxon>Chordata</taxon>
        <taxon>Craniata</taxon>
        <taxon>Vertebrata</taxon>
        <taxon>Euteleostomi</taxon>
        <taxon>Actinopterygii</taxon>
        <taxon>Neopterygii</taxon>
        <taxon>Teleostei</taxon>
        <taxon>Ostariophysi</taxon>
        <taxon>Cypriniformes</taxon>
        <taxon>Cyprinidae</taxon>
        <taxon>Cyprininae</taxon>
        <taxon>Cyprinus</taxon>
    </lineage>
</organism>
<comment type="similarity">
    <text evidence="2">Belongs to the JIP scaffold family.</text>
</comment>
<feature type="compositionally biased region" description="Basic and acidic residues" evidence="7">
    <location>
        <begin position="413"/>
        <end position="426"/>
    </location>
</feature>
<feature type="compositionally biased region" description="Polar residues" evidence="7">
    <location>
        <begin position="173"/>
        <end position="196"/>
    </location>
</feature>
<comment type="subcellular location">
    <subcellularLocation>
        <location evidence="1">Cytoplasm</location>
    </subcellularLocation>
</comment>
<keyword evidence="4" id="KW-0963">Cytoplasm</keyword>
<dbReference type="PROSITE" id="PS01179">
    <property type="entry name" value="PID"/>
    <property type="match status" value="1"/>
</dbReference>
<dbReference type="GO" id="GO:0046328">
    <property type="term" value="P:regulation of JNK cascade"/>
    <property type="evidence" value="ECO:0007669"/>
    <property type="project" value="InterPro"/>
</dbReference>
<evidence type="ECO:0000256" key="3">
    <source>
        <dbReference type="ARBA" id="ARBA00022443"/>
    </source>
</evidence>
<evidence type="ECO:0000256" key="5">
    <source>
        <dbReference type="ARBA" id="ARBA00022553"/>
    </source>
</evidence>
<reference evidence="10" key="1">
    <citation type="submission" date="2025-08" db="UniProtKB">
        <authorList>
            <consortium name="Ensembl"/>
        </authorList>
    </citation>
    <scope>IDENTIFICATION</scope>
</reference>
<keyword evidence="3 6" id="KW-0728">SH3 domain</keyword>
<dbReference type="GO" id="GO:0008432">
    <property type="term" value="F:JUN kinase binding"/>
    <property type="evidence" value="ECO:0007669"/>
    <property type="project" value="TreeGrafter"/>
</dbReference>
<dbReference type="InterPro" id="IPR047178">
    <property type="entry name" value="JIP1_scaffold"/>
</dbReference>
<keyword evidence="11" id="KW-1185">Reference proteome</keyword>
<dbReference type="CDD" id="cd11942">
    <property type="entry name" value="SH3_JIP2"/>
    <property type="match status" value="1"/>
</dbReference>
<evidence type="ECO:0000256" key="1">
    <source>
        <dbReference type="ARBA" id="ARBA00004496"/>
    </source>
</evidence>
<evidence type="ECO:0000259" key="9">
    <source>
        <dbReference type="PROSITE" id="PS50002"/>
    </source>
</evidence>
<dbReference type="GO" id="GO:0005078">
    <property type="term" value="F:MAP-kinase scaffold activity"/>
    <property type="evidence" value="ECO:0007669"/>
    <property type="project" value="TreeGrafter"/>
</dbReference>
<dbReference type="PANTHER" id="PTHR47437:SF2">
    <property type="entry name" value="C-JUN-AMINO-TERMINAL KINASE-INTERACTING PROTEIN 2"/>
    <property type="match status" value="1"/>
</dbReference>
<feature type="compositionally biased region" description="Low complexity" evidence="7">
    <location>
        <begin position="662"/>
        <end position="673"/>
    </location>
</feature>
<evidence type="ECO:0000256" key="4">
    <source>
        <dbReference type="ARBA" id="ARBA00022490"/>
    </source>
</evidence>
<dbReference type="Ensembl" id="ENSCCRT00010002136.1">
    <property type="protein sequence ID" value="ENSCCRP00010001961.1"/>
    <property type="gene ID" value="ENSCCRG00010000883.1"/>
</dbReference>
<evidence type="ECO:0000313" key="10">
    <source>
        <dbReference type="Ensembl" id="ENSCCRP00010001961.1"/>
    </source>
</evidence>
<protein>
    <submittedName>
        <fullName evidence="10">Mitogen-activated protein kinase 8 interacting protein 2</fullName>
    </submittedName>
</protein>
<dbReference type="InterPro" id="IPR006020">
    <property type="entry name" value="PTB/PI_dom"/>
</dbReference>
<name>A0A8C1I664_CYPCA</name>
<evidence type="ECO:0000256" key="7">
    <source>
        <dbReference type="SAM" id="MobiDB-lite"/>
    </source>
</evidence>
<feature type="region of interest" description="Disordered" evidence="7">
    <location>
        <begin position="601"/>
        <end position="633"/>
    </location>
</feature>
<dbReference type="InterPro" id="IPR011993">
    <property type="entry name" value="PH-like_dom_sf"/>
</dbReference>
<dbReference type="InterPro" id="IPR036028">
    <property type="entry name" value="SH3-like_dom_sf"/>
</dbReference>
<feature type="compositionally biased region" description="Polar residues" evidence="7">
    <location>
        <begin position="391"/>
        <end position="405"/>
    </location>
</feature>
<reference evidence="10" key="2">
    <citation type="submission" date="2025-09" db="UniProtKB">
        <authorList>
            <consortium name="Ensembl"/>
        </authorList>
    </citation>
    <scope>IDENTIFICATION</scope>
</reference>
<dbReference type="Proteomes" id="UP000694427">
    <property type="component" value="Unplaced"/>
</dbReference>
<proteinExistence type="inferred from homology"/>
<evidence type="ECO:0000313" key="11">
    <source>
        <dbReference type="Proteomes" id="UP000694427"/>
    </source>
</evidence>
<dbReference type="Gene3D" id="2.30.30.40">
    <property type="entry name" value="SH3 Domains"/>
    <property type="match status" value="1"/>
</dbReference>
<feature type="region of interest" description="Disordered" evidence="7">
    <location>
        <begin position="758"/>
        <end position="812"/>
    </location>
</feature>
<dbReference type="FunFam" id="2.30.30.40:FF:000032">
    <property type="entry name" value="Putative C-Jun-amino-terminal kinase-interacting protein 2"/>
    <property type="match status" value="1"/>
</dbReference>
<feature type="region of interest" description="Disordered" evidence="7">
    <location>
        <begin position="662"/>
        <end position="729"/>
    </location>
</feature>
<feature type="compositionally biased region" description="Acidic residues" evidence="7">
    <location>
        <begin position="490"/>
        <end position="500"/>
    </location>
</feature>
<feature type="compositionally biased region" description="Acidic residues" evidence="7">
    <location>
        <begin position="86"/>
        <end position="98"/>
    </location>
</feature>
<evidence type="ECO:0000259" key="8">
    <source>
        <dbReference type="PROSITE" id="PS01179"/>
    </source>
</evidence>
<feature type="region of interest" description="Disordered" evidence="7">
    <location>
        <begin position="386"/>
        <end position="440"/>
    </location>
</feature>
<evidence type="ECO:0000256" key="6">
    <source>
        <dbReference type="PROSITE-ProRule" id="PRU00192"/>
    </source>
</evidence>
<accession>A0A8C1I664</accession>
<dbReference type="PROSITE" id="PS50002">
    <property type="entry name" value="SH3"/>
    <property type="match status" value="1"/>
</dbReference>
<dbReference type="CDD" id="cd01212">
    <property type="entry name" value="PTB_JIP"/>
    <property type="match status" value="1"/>
</dbReference>
<dbReference type="InterPro" id="IPR035637">
    <property type="entry name" value="JIP2_SH3"/>
</dbReference>
<feature type="region of interest" description="Disordered" evidence="7">
    <location>
        <begin position="270"/>
        <end position="327"/>
    </location>
</feature>
<feature type="compositionally biased region" description="Polar residues" evidence="7">
    <location>
        <begin position="304"/>
        <end position="315"/>
    </location>
</feature>
<feature type="compositionally biased region" description="Polar residues" evidence="7">
    <location>
        <begin position="471"/>
        <end position="489"/>
    </location>
</feature>
<feature type="domain" description="PID" evidence="8">
    <location>
        <begin position="1095"/>
        <end position="1231"/>
    </location>
</feature>
<feature type="compositionally biased region" description="Polar residues" evidence="7">
    <location>
        <begin position="113"/>
        <end position="165"/>
    </location>
</feature>
<dbReference type="FunFam" id="2.30.29.30:FF:000108">
    <property type="entry name" value="C-Jun-amino-terminal kinase-interacting protein 1 isoform X2"/>
    <property type="match status" value="1"/>
</dbReference>
<dbReference type="GO" id="GO:0007254">
    <property type="term" value="P:JNK cascade"/>
    <property type="evidence" value="ECO:0007669"/>
    <property type="project" value="TreeGrafter"/>
</dbReference>
<dbReference type="AlphaFoldDB" id="A0A8C1I664"/>
<feature type="compositionally biased region" description="Basic and acidic residues" evidence="7">
    <location>
        <begin position="690"/>
        <end position="729"/>
    </location>
</feature>
<sequence length="1242" mass="138303">MADRAEMFSLSTFHSLSPPGCRPAHDISLEEFDDEDLSEITDDCGIGLNYDSDPYEKDCLILEKNDFHHPVCSFQDDFQEFEMIDDEDDEEEEEDADPDAPPSPSASPPPSPTLGTLKSRPTTLNLTAPVSQDSLNNNSNVSPRKSSWQDSLRNPTSQGCLSPNHSCLEDGSHVTTTCPGAPDTTGSGNGTPSNQPGHCGLHQSPGRPLLYDFEGNRRERPEYGSFGQHNLSSGSEATEVKPDVEESTLSELVPSVDDCTSQCSDTEVDHDLNGHTKRRPCHSRPNDTYTVTTETADDPELENDGTSRCLSSTAPLGNDAETPLSDEELDKEFDIDFISKDTYDQTCKEDEASSYIEFPCIEPAESISVSSYVSSSRSDVLDAMDEPRSMRQGQPAANDTTSPSSDPGIADMNAKRYAESDRHSDDLSSPGSDSDIEGELEAAFACGPLASNMISSISETELDLTSESSSGRSSHLTNSIEEASSPTSDQELDQELDPEQDSSVVGLKASLLLGQSEPVKQEPSPGLDPSPDMLQLDDGQALMGLQNVDDEQDYEHQADPDETLPPAIPCEDSGSQQLLLKIEPDHSLESFKRSFYLPVSPKLMPSVDDYDGNSEGESESESEDELSENSDSPWLLSNLVNRMISEGSYPISCPEECLKRSASISDTISPSSDLETDTFTEMDGCNSQKQKSEEKSQEVTSEKSEKRLVEEKEREASYVSDEGQKESKRTNTCLYMSNPTYANATPVFTERFDTRTKDYETEDFSSQNSLKNKQKEEEEEPNNDLVMERMKELESPSLSESIISDKDEGRETRVDQISLQRITDVKNSLTLDLPTAQTNHCFSLTYSTDNDEDEQDTSPFLEDLHKVPSPYGNETYLDSSPPIDESVRELRNSTSNRPIDDSLAYDSMKYTLVVDENTTLELVSLKRCTSVLSEDSDGLSTICDEEVVDEDEDIYGQGQTESGMRPDLLLSSSEEDSSPEADLPFSKKFLNVFVNSASRSSSTESFGLFSCTINGEERDQTHRAVFRFIPRHADELELDVDDPLFIEEEEDDYWYRGYNMRTGARGIFPAYYAHEVVGQTKDLMAMKRNPAWMESFRVQFLGSVEVPYHQGNGILCAAMQKIAMARKRTVHLHPPSICELEISLQGVKLVMSLDDEYDFSGEFDRCSHFFQMKNISFCGCHPKNNCYFGFITKHPMLNRFACHVFVSQDSMRHVAECVGRAFQEYYQEHLEYACPTEDIYLE</sequence>
<dbReference type="PANTHER" id="PTHR47437">
    <property type="entry name" value="JNK-INTERACTING PROTEIN 1-LIKE PROTEIN"/>
    <property type="match status" value="1"/>
</dbReference>
<dbReference type="GO" id="GO:0005737">
    <property type="term" value="C:cytoplasm"/>
    <property type="evidence" value="ECO:0007669"/>
    <property type="project" value="UniProtKB-SubCell"/>
</dbReference>
<dbReference type="Gene3D" id="2.30.29.30">
    <property type="entry name" value="Pleckstrin-homology domain (PH domain)/Phosphotyrosine-binding domain (PTB)"/>
    <property type="match status" value="1"/>
</dbReference>
<evidence type="ECO:0000256" key="2">
    <source>
        <dbReference type="ARBA" id="ARBA00009866"/>
    </source>
</evidence>
<dbReference type="SMART" id="SM00462">
    <property type="entry name" value="PTB"/>
    <property type="match status" value="1"/>
</dbReference>